<dbReference type="InterPro" id="IPR001501">
    <property type="entry name" value="Ni-dep_hyd_lsu"/>
</dbReference>
<keyword evidence="4 6" id="KW-0479">Metal-binding</keyword>
<feature type="binding site" evidence="6">
    <location>
        <position position="374"/>
    </location>
    <ligand>
        <name>Mg(2+)</name>
        <dbReference type="ChEBI" id="CHEBI:18420"/>
    </ligand>
</feature>
<dbReference type="PANTHER" id="PTHR43600">
    <property type="entry name" value="COENZYME F420 HYDROGENASE, SUBUNIT ALPHA"/>
    <property type="match status" value="1"/>
</dbReference>
<feature type="binding site" evidence="6">
    <location>
        <position position="69"/>
    </location>
    <ligand>
        <name>Ni(2+)</name>
        <dbReference type="ChEBI" id="CHEBI:49786"/>
    </ligand>
</feature>
<keyword evidence="8" id="KW-1185">Reference proteome</keyword>
<reference evidence="7" key="1">
    <citation type="submission" date="2021-04" db="EMBL/GenBank/DDBJ databases">
        <title>Dactylosporangium aurantiacum NRRL B-8018 full assembly.</title>
        <authorList>
            <person name="Hartkoorn R.C."/>
            <person name="Beaudoing E."/>
            <person name="Hot D."/>
        </authorList>
    </citation>
    <scope>NUCLEOTIDE SEQUENCE</scope>
    <source>
        <strain evidence="7">NRRL B-8018</strain>
    </source>
</reference>
<dbReference type="Proteomes" id="UP001058003">
    <property type="component" value="Chromosome"/>
</dbReference>
<evidence type="ECO:0000256" key="5">
    <source>
        <dbReference type="ARBA" id="ARBA00023002"/>
    </source>
</evidence>
<comment type="similarity">
    <text evidence="2">Belongs to the [NiFe]/[NiFeSe] hydrogenase large subunit family.</text>
</comment>
<protein>
    <submittedName>
        <fullName evidence="7">Ni/Fe hydrogenase subunit alpha</fullName>
    </submittedName>
</protein>
<feature type="binding site" evidence="6">
    <location>
        <position position="47"/>
    </location>
    <ligand>
        <name>Mg(2+)</name>
        <dbReference type="ChEBI" id="CHEBI:18420"/>
    </ligand>
</feature>
<dbReference type="KEGG" id="daur:Daura_30965"/>
<comment type="cofactor">
    <cofactor evidence="6">
        <name>Fe cation</name>
        <dbReference type="ChEBI" id="CHEBI:24875"/>
    </cofactor>
</comment>
<comment type="cofactor">
    <cofactor evidence="1 6">
        <name>Ni(2+)</name>
        <dbReference type="ChEBI" id="CHEBI:49786"/>
    </cofactor>
</comment>
<feature type="binding site" evidence="6">
    <location>
        <position position="418"/>
    </location>
    <ligand>
        <name>Ni(2+)</name>
        <dbReference type="ChEBI" id="CHEBI:49786"/>
    </ligand>
</feature>
<proteinExistence type="inferred from homology"/>
<evidence type="ECO:0000256" key="2">
    <source>
        <dbReference type="ARBA" id="ARBA00009292"/>
    </source>
</evidence>
<name>A0A9Q9IBX7_9ACTN</name>
<feature type="binding site" evidence="6">
    <location>
        <position position="424"/>
    </location>
    <ligand>
        <name>Mg(2+)</name>
        <dbReference type="ChEBI" id="CHEBI:18420"/>
    </ligand>
</feature>
<dbReference type="GO" id="GO:0008901">
    <property type="term" value="F:ferredoxin hydrogenase activity"/>
    <property type="evidence" value="ECO:0007669"/>
    <property type="project" value="InterPro"/>
</dbReference>
<evidence type="ECO:0000256" key="1">
    <source>
        <dbReference type="ARBA" id="ARBA00001967"/>
    </source>
</evidence>
<organism evidence="7 8">
    <name type="scientific">Dactylosporangium aurantiacum</name>
    <dbReference type="NCBI Taxonomy" id="35754"/>
    <lineage>
        <taxon>Bacteria</taxon>
        <taxon>Bacillati</taxon>
        <taxon>Actinomycetota</taxon>
        <taxon>Actinomycetes</taxon>
        <taxon>Micromonosporales</taxon>
        <taxon>Micromonosporaceae</taxon>
        <taxon>Dactylosporangium</taxon>
    </lineage>
</organism>
<dbReference type="PROSITE" id="PS00508">
    <property type="entry name" value="NI_HGENASE_L_2"/>
    <property type="match status" value="1"/>
</dbReference>
<dbReference type="OrthoDB" id="9761717at2"/>
<gene>
    <name evidence="7" type="ORF">Daura_30965</name>
</gene>
<dbReference type="PANTHER" id="PTHR43600:SF2">
    <property type="entry name" value="F420-NON-REDUCING HYDROGENASE VHU SUBUNIT A"/>
    <property type="match status" value="1"/>
</dbReference>
<dbReference type="GO" id="GO:0016151">
    <property type="term" value="F:nickel cation binding"/>
    <property type="evidence" value="ECO:0007669"/>
    <property type="project" value="InterPro"/>
</dbReference>
<feature type="binding site" evidence="6">
    <location>
        <position position="69"/>
    </location>
    <ligand>
        <name>Fe cation</name>
        <dbReference type="ChEBI" id="CHEBI:24875"/>
    </ligand>
</feature>
<dbReference type="InterPro" id="IPR029014">
    <property type="entry name" value="NiFe-Hase_large"/>
</dbReference>
<keyword evidence="6" id="KW-0408">Iron</keyword>
<keyword evidence="6" id="KW-0460">Magnesium</keyword>
<keyword evidence="3 6" id="KW-0533">Nickel</keyword>
<evidence type="ECO:0000256" key="4">
    <source>
        <dbReference type="ARBA" id="ARBA00022723"/>
    </source>
</evidence>
<evidence type="ECO:0000313" key="7">
    <source>
        <dbReference type="EMBL" id="UWZ51172.1"/>
    </source>
</evidence>
<dbReference type="EMBL" id="CP073767">
    <property type="protein sequence ID" value="UWZ51172.1"/>
    <property type="molecule type" value="Genomic_DNA"/>
</dbReference>
<evidence type="ECO:0000256" key="3">
    <source>
        <dbReference type="ARBA" id="ARBA00022596"/>
    </source>
</evidence>
<dbReference type="InterPro" id="IPR018194">
    <property type="entry name" value="Ni-dep_hyd_lsu_Ni_BS"/>
</dbReference>
<dbReference type="AlphaFoldDB" id="A0A9Q9IBX7"/>
<sequence>MTHRNDRSLRVGALARVEGEGAMYVRVDGTTVTDVRLQIYEPPRFFEAFLRGRGHTEPPDITARICGICPVAYQMSACLAIEDACGVRVSEPIAELRRLLYCGEWVASHALHVYLLHAPDFLGYPGVVEMARDHRDAVERGLALKKAGNAILDLVGGRAIHPINVRVGGFHHAPSVEELRALARDTLRPALEHALATVEWVAGFPFPDFTVDHELLALVDPRRYPIDRGRPGTSTGRSFPVRAFEQHVVEAQVPHSTALHARLAGAGKYLTGPLARYALNHAVLSPLAREAAAAAGLGPRCDNPFRSIVVRAVEIVYALDEALRLVAAYQPPAPASVAVPARPATGYGATEAPRGVLFHRYDIDGDGTIRSARIVPPTAQNQPSIEDDLRRFVQDRLELDDEQLTAQCERAIRNYDPCISCATHFLDLTVERT</sequence>
<feature type="binding site" evidence="6">
    <location>
        <position position="421"/>
    </location>
    <ligand>
        <name>Fe cation</name>
        <dbReference type="ChEBI" id="CHEBI:24875"/>
    </ligand>
</feature>
<dbReference type="RefSeq" id="WP_033363926.1">
    <property type="nucleotide sequence ID" value="NZ_CP073767.1"/>
</dbReference>
<evidence type="ECO:0000313" key="8">
    <source>
        <dbReference type="Proteomes" id="UP001058003"/>
    </source>
</evidence>
<dbReference type="SUPFAM" id="SSF56762">
    <property type="entry name" value="HydB/Nqo4-like"/>
    <property type="match status" value="1"/>
</dbReference>
<feature type="binding site" evidence="6">
    <location>
        <position position="66"/>
    </location>
    <ligand>
        <name>Ni(2+)</name>
        <dbReference type="ChEBI" id="CHEBI:49786"/>
    </ligand>
</feature>
<keyword evidence="5" id="KW-0560">Oxidoreductase</keyword>
<evidence type="ECO:0000256" key="6">
    <source>
        <dbReference type="PIRSR" id="PIRSR601501-1"/>
    </source>
</evidence>
<dbReference type="Pfam" id="PF00374">
    <property type="entry name" value="NiFeSe_Hases"/>
    <property type="match status" value="2"/>
</dbReference>
<dbReference type="Gene3D" id="1.10.645.10">
    <property type="entry name" value="Cytochrome-c3 Hydrogenase, chain B"/>
    <property type="match status" value="1"/>
</dbReference>
<accession>A0A9Q9IBX7</accession>